<name>A0A7S3FHM8_9EUKA</name>
<evidence type="ECO:0000256" key="1">
    <source>
        <dbReference type="SAM" id="MobiDB-lite"/>
    </source>
</evidence>
<dbReference type="AlphaFoldDB" id="A0A7S3FHM8"/>
<sequence length="267" mass="28319">MADVSEVATDSGGWAQSATAGRPRGTQCEHGRRRNVSDIVAASPSSDIAFAASADGEDTDEGACDFPSALSVLATAGASVDAPPGAKKHKKNKAAPGNPQRRTPLIDRFEVRWTAEEDRTILELVAPYREATAHMDKEAKAKLGKEGRISWTAIADKFPFRKDTDRVSLGNMIRNRLYRINLGITKAQNGGLKKKNRNEWADAAAVLAGHMKGDEATTLTARTMLACASSEVNGALCAEACLPPTALALLAAASAPQPSPCKWHTTP</sequence>
<dbReference type="InterPro" id="IPR001005">
    <property type="entry name" value="SANT/Myb"/>
</dbReference>
<organism evidence="2">
    <name type="scientific">Haptolina ericina</name>
    <dbReference type="NCBI Taxonomy" id="156174"/>
    <lineage>
        <taxon>Eukaryota</taxon>
        <taxon>Haptista</taxon>
        <taxon>Haptophyta</taxon>
        <taxon>Prymnesiophyceae</taxon>
        <taxon>Prymnesiales</taxon>
        <taxon>Prymnesiaceae</taxon>
        <taxon>Haptolina</taxon>
    </lineage>
</organism>
<protein>
    <recommendedName>
        <fullName evidence="3">Myb-like domain-containing protein</fullName>
    </recommendedName>
</protein>
<feature type="region of interest" description="Disordered" evidence="1">
    <location>
        <begin position="79"/>
        <end position="103"/>
    </location>
</feature>
<feature type="region of interest" description="Disordered" evidence="1">
    <location>
        <begin position="1"/>
        <end position="40"/>
    </location>
</feature>
<dbReference type="EMBL" id="HBHX01067811">
    <property type="protein sequence ID" value="CAE0148576.1"/>
    <property type="molecule type" value="Transcribed_RNA"/>
</dbReference>
<proteinExistence type="predicted"/>
<evidence type="ECO:0008006" key="3">
    <source>
        <dbReference type="Google" id="ProtNLM"/>
    </source>
</evidence>
<dbReference type="CDD" id="cd00167">
    <property type="entry name" value="SANT"/>
    <property type="match status" value="1"/>
</dbReference>
<accession>A0A7S3FHM8</accession>
<evidence type="ECO:0000313" key="2">
    <source>
        <dbReference type="EMBL" id="CAE0148576.1"/>
    </source>
</evidence>
<dbReference type="Gene3D" id="1.10.10.60">
    <property type="entry name" value="Homeodomain-like"/>
    <property type="match status" value="1"/>
</dbReference>
<reference evidence="2" key="1">
    <citation type="submission" date="2021-01" db="EMBL/GenBank/DDBJ databases">
        <authorList>
            <person name="Corre E."/>
            <person name="Pelletier E."/>
            <person name="Niang G."/>
            <person name="Scheremetjew M."/>
            <person name="Finn R."/>
            <person name="Kale V."/>
            <person name="Holt S."/>
            <person name="Cochrane G."/>
            <person name="Meng A."/>
            <person name="Brown T."/>
            <person name="Cohen L."/>
        </authorList>
    </citation>
    <scope>NUCLEOTIDE SEQUENCE</scope>
    <source>
        <strain evidence="2">CCMP281</strain>
    </source>
</reference>
<gene>
    <name evidence="2" type="ORF">HERI1096_LOCUS37445</name>
</gene>